<feature type="transmembrane region" description="Helical" evidence="9">
    <location>
        <begin position="309"/>
        <end position="325"/>
    </location>
</feature>
<evidence type="ECO:0000256" key="8">
    <source>
        <dbReference type="ARBA" id="ARBA00023136"/>
    </source>
</evidence>
<evidence type="ECO:0000313" key="10">
    <source>
        <dbReference type="EMBL" id="RAI36505.1"/>
    </source>
</evidence>
<feature type="non-terminal residue" evidence="10">
    <location>
        <position position="1"/>
    </location>
</feature>
<keyword evidence="4" id="KW-0328">Glycosyltransferase</keyword>
<evidence type="ECO:0000256" key="5">
    <source>
        <dbReference type="ARBA" id="ARBA00022679"/>
    </source>
</evidence>
<reference evidence="10 11" key="1">
    <citation type="submission" date="2017-07" db="EMBL/GenBank/DDBJ databases">
        <title>Draft Genome Sequences of Select Purple Nonsulfur Bacteria.</title>
        <authorList>
            <person name="Lasarre B."/>
            <person name="Mckinlay J.B."/>
        </authorList>
    </citation>
    <scope>NUCLEOTIDE SEQUENCE [LARGE SCALE GENOMIC DNA]</scope>
    <source>
        <strain evidence="10 11">DSM 5909</strain>
    </source>
</reference>
<keyword evidence="11" id="KW-1185">Reference proteome</keyword>
<dbReference type="NCBIfam" id="TIGR03472">
    <property type="entry name" value="HpnI"/>
    <property type="match status" value="1"/>
</dbReference>
<feature type="transmembrane region" description="Helical" evidence="9">
    <location>
        <begin position="248"/>
        <end position="266"/>
    </location>
</feature>
<dbReference type="PANTHER" id="PTHR12726:SF0">
    <property type="entry name" value="CERAMIDE GLUCOSYLTRANSFERASE"/>
    <property type="match status" value="1"/>
</dbReference>
<feature type="transmembrane region" description="Helical" evidence="9">
    <location>
        <begin position="273"/>
        <end position="297"/>
    </location>
</feature>
<dbReference type="EMBL" id="NPEX01000488">
    <property type="protein sequence ID" value="RAI36505.1"/>
    <property type="molecule type" value="Genomic_DNA"/>
</dbReference>
<dbReference type="RefSeq" id="WP_111423303.1">
    <property type="nucleotide sequence ID" value="NZ_NPEX01000488.1"/>
</dbReference>
<evidence type="ECO:0000256" key="2">
    <source>
        <dbReference type="ARBA" id="ARBA00004760"/>
    </source>
</evidence>
<dbReference type="PANTHER" id="PTHR12726">
    <property type="entry name" value="CERAMIDE GLUCOSYLTRANSFERASE"/>
    <property type="match status" value="1"/>
</dbReference>
<dbReference type="InterPro" id="IPR017835">
    <property type="entry name" value="Hopen-assoc_HpnI"/>
</dbReference>
<dbReference type="InterPro" id="IPR025993">
    <property type="entry name" value="Ceramide_glucosylTrfase"/>
</dbReference>
<dbReference type="GO" id="GO:0016020">
    <property type="term" value="C:membrane"/>
    <property type="evidence" value="ECO:0007669"/>
    <property type="project" value="UniProtKB-SubCell"/>
</dbReference>
<protein>
    <recommendedName>
        <fullName evidence="12">Glycosyl transferase</fullName>
    </recommendedName>
</protein>
<organism evidence="10 11">
    <name type="scientific">Rhodoplanes roseus</name>
    <dbReference type="NCBI Taxonomy" id="29409"/>
    <lineage>
        <taxon>Bacteria</taxon>
        <taxon>Pseudomonadati</taxon>
        <taxon>Pseudomonadota</taxon>
        <taxon>Alphaproteobacteria</taxon>
        <taxon>Hyphomicrobiales</taxon>
        <taxon>Nitrobacteraceae</taxon>
        <taxon>Rhodoplanes</taxon>
    </lineage>
</organism>
<dbReference type="SUPFAM" id="SSF53448">
    <property type="entry name" value="Nucleotide-diphospho-sugar transferases"/>
    <property type="match status" value="1"/>
</dbReference>
<dbReference type="OrthoDB" id="9814255at2"/>
<evidence type="ECO:0000256" key="3">
    <source>
        <dbReference type="ARBA" id="ARBA00004991"/>
    </source>
</evidence>
<dbReference type="Proteomes" id="UP000249130">
    <property type="component" value="Unassembled WGS sequence"/>
</dbReference>
<keyword evidence="5" id="KW-0808">Transferase</keyword>
<comment type="pathway">
    <text evidence="3">Sphingolipid metabolism.</text>
</comment>
<comment type="subcellular location">
    <subcellularLocation>
        <location evidence="1">Membrane</location>
        <topology evidence="1">Multi-pass membrane protein</topology>
    </subcellularLocation>
</comment>
<dbReference type="Pfam" id="PF13506">
    <property type="entry name" value="Glyco_transf_21"/>
    <property type="match status" value="1"/>
</dbReference>
<keyword evidence="6 9" id="KW-0812">Transmembrane</keyword>
<comment type="caution">
    <text evidence="10">The sequence shown here is derived from an EMBL/GenBank/DDBJ whole genome shotgun (WGS) entry which is preliminary data.</text>
</comment>
<proteinExistence type="predicted"/>
<evidence type="ECO:0000256" key="6">
    <source>
        <dbReference type="ARBA" id="ARBA00022692"/>
    </source>
</evidence>
<sequence>GPAGEPAPGVSVLKPLHGAPPGLLDDLATVCRQTYPGPLQIVCGVADAADPAVAVVERLIAAHPGVRIDLVVDPTLHGTNRKVSNLVNMAKVIRHPVVVLSDADIRLREHDLARVVAALAEPGVGAVTCLYGGQGAVGVWSDAVALGLVSHFLPNAVTGLEIGRAQPCFGALIALRGETLAAIGGFRAFADTLADDYAIGAAVRARGEVVAVPAFAVLHRCDEASVSAVWNHELRWARTVMSLDPRGWLGSAVTHPLAFALLAFCFGGGRPALGLALAAILCRICLALRTGVAFALPVPALPLVPLRDLLTFAVFVASFLGRGVTWKDQDYRMRADGTFTEAAVSGRTVTGTATTGESVR</sequence>
<gene>
    <name evidence="10" type="ORF">CH341_30305</name>
</gene>
<keyword evidence="8 9" id="KW-0472">Membrane</keyword>
<evidence type="ECO:0000313" key="11">
    <source>
        <dbReference type="Proteomes" id="UP000249130"/>
    </source>
</evidence>
<evidence type="ECO:0000256" key="1">
    <source>
        <dbReference type="ARBA" id="ARBA00004141"/>
    </source>
</evidence>
<dbReference type="GO" id="GO:0006679">
    <property type="term" value="P:glucosylceramide biosynthetic process"/>
    <property type="evidence" value="ECO:0007669"/>
    <property type="project" value="TreeGrafter"/>
</dbReference>
<evidence type="ECO:0008006" key="12">
    <source>
        <dbReference type="Google" id="ProtNLM"/>
    </source>
</evidence>
<accession>A0A327KG19</accession>
<dbReference type="Gene3D" id="3.90.550.10">
    <property type="entry name" value="Spore Coat Polysaccharide Biosynthesis Protein SpsA, Chain A"/>
    <property type="match status" value="1"/>
</dbReference>
<evidence type="ECO:0000256" key="7">
    <source>
        <dbReference type="ARBA" id="ARBA00022989"/>
    </source>
</evidence>
<comment type="pathway">
    <text evidence="2">Lipid metabolism; sphingolipid metabolism.</text>
</comment>
<evidence type="ECO:0000256" key="4">
    <source>
        <dbReference type="ARBA" id="ARBA00022676"/>
    </source>
</evidence>
<dbReference type="InterPro" id="IPR029044">
    <property type="entry name" value="Nucleotide-diphossugar_trans"/>
</dbReference>
<name>A0A327KG19_9BRAD</name>
<dbReference type="GO" id="GO:0008120">
    <property type="term" value="F:ceramide glucosyltransferase activity"/>
    <property type="evidence" value="ECO:0007669"/>
    <property type="project" value="TreeGrafter"/>
</dbReference>
<dbReference type="AlphaFoldDB" id="A0A327KG19"/>
<keyword evidence="7 9" id="KW-1133">Transmembrane helix</keyword>
<evidence type="ECO:0000256" key="9">
    <source>
        <dbReference type="SAM" id="Phobius"/>
    </source>
</evidence>